<evidence type="ECO:0000256" key="1">
    <source>
        <dbReference type="ARBA" id="ARBA00008520"/>
    </source>
</evidence>
<dbReference type="Proteomes" id="UP000290365">
    <property type="component" value="Chromosome"/>
</dbReference>
<evidence type="ECO:0000313" key="4">
    <source>
        <dbReference type="EMBL" id="QBD82964.1"/>
    </source>
</evidence>
<dbReference type="GO" id="GO:0055052">
    <property type="term" value="C:ATP-binding cassette (ABC) transporter complex, substrate-binding subunit-containing"/>
    <property type="evidence" value="ECO:0007669"/>
    <property type="project" value="TreeGrafter"/>
</dbReference>
<gene>
    <name evidence="4" type="ORF">EPA93_46190</name>
</gene>
<keyword evidence="3" id="KW-0732">Signal</keyword>
<dbReference type="Gene3D" id="3.40.190.10">
    <property type="entry name" value="Periplasmic binding protein-like II"/>
    <property type="match status" value="1"/>
</dbReference>
<dbReference type="SUPFAM" id="SSF53850">
    <property type="entry name" value="Periplasmic binding protein-like II"/>
    <property type="match status" value="1"/>
</dbReference>
<organism evidence="4 5">
    <name type="scientific">Ktedonosporobacter rubrisoli</name>
    <dbReference type="NCBI Taxonomy" id="2509675"/>
    <lineage>
        <taxon>Bacteria</taxon>
        <taxon>Bacillati</taxon>
        <taxon>Chloroflexota</taxon>
        <taxon>Ktedonobacteria</taxon>
        <taxon>Ktedonobacterales</taxon>
        <taxon>Ktedonosporobacteraceae</taxon>
        <taxon>Ktedonosporobacter</taxon>
    </lineage>
</organism>
<evidence type="ECO:0000313" key="5">
    <source>
        <dbReference type="Proteomes" id="UP000290365"/>
    </source>
</evidence>
<dbReference type="GO" id="GO:0042956">
    <property type="term" value="P:maltodextrin transmembrane transport"/>
    <property type="evidence" value="ECO:0007669"/>
    <property type="project" value="TreeGrafter"/>
</dbReference>
<dbReference type="GO" id="GO:0015768">
    <property type="term" value="P:maltose transport"/>
    <property type="evidence" value="ECO:0007669"/>
    <property type="project" value="TreeGrafter"/>
</dbReference>
<dbReference type="GO" id="GO:1901982">
    <property type="term" value="F:maltose binding"/>
    <property type="evidence" value="ECO:0007669"/>
    <property type="project" value="TreeGrafter"/>
</dbReference>
<dbReference type="RefSeq" id="WP_129894032.1">
    <property type="nucleotide sequence ID" value="NZ_CP035758.1"/>
</dbReference>
<comment type="similarity">
    <text evidence="1">Belongs to the bacterial solute-binding protein 1 family.</text>
</comment>
<dbReference type="Pfam" id="PF01547">
    <property type="entry name" value="SBP_bac_1"/>
    <property type="match status" value="1"/>
</dbReference>
<protein>
    <submittedName>
        <fullName evidence="4">ABC transporter substrate-binding protein</fullName>
    </submittedName>
</protein>
<dbReference type="CDD" id="cd14748">
    <property type="entry name" value="PBP2_UgpB"/>
    <property type="match status" value="1"/>
</dbReference>
<evidence type="ECO:0000256" key="2">
    <source>
        <dbReference type="ARBA" id="ARBA00022448"/>
    </source>
</evidence>
<dbReference type="EMBL" id="CP035758">
    <property type="protein sequence ID" value="QBD82964.1"/>
    <property type="molecule type" value="Genomic_DNA"/>
</dbReference>
<keyword evidence="2" id="KW-0813">Transport</keyword>
<dbReference type="OrthoDB" id="9769685at2"/>
<keyword evidence="5" id="KW-1185">Reference proteome</keyword>
<dbReference type="PANTHER" id="PTHR30061:SF50">
    <property type="entry name" value="MALTOSE_MALTODEXTRIN-BINDING PERIPLASMIC PROTEIN"/>
    <property type="match status" value="1"/>
</dbReference>
<name>A0A4P6K468_KTERU</name>
<evidence type="ECO:0000256" key="3">
    <source>
        <dbReference type="ARBA" id="ARBA00022729"/>
    </source>
</evidence>
<dbReference type="AlphaFoldDB" id="A0A4P6K468"/>
<dbReference type="PANTHER" id="PTHR30061">
    <property type="entry name" value="MALTOSE-BINDING PERIPLASMIC PROTEIN"/>
    <property type="match status" value="1"/>
</dbReference>
<reference evidence="4 5" key="1">
    <citation type="submission" date="2019-01" db="EMBL/GenBank/DDBJ databases">
        <title>Ktedonosporobacter rubrisoli SCAWS-G2.</title>
        <authorList>
            <person name="Huang Y."/>
            <person name="Yan B."/>
        </authorList>
    </citation>
    <scope>NUCLEOTIDE SEQUENCE [LARGE SCALE GENOMIC DNA]</scope>
    <source>
        <strain evidence="4 5">SCAWS-G2</strain>
    </source>
</reference>
<dbReference type="KEGG" id="kbs:EPA93_46190"/>
<sequence>MSALRRSSGLYILLILIFLLPFLLAFYRPGEQSNPHEITFWTTYTDDIGMKAQTDIIAAFQEANPGIRVKLVPMPGGDADPSSVLTAVRGGTGPDVYFLPRFTTPQYAAMGLLESLQPFIEREHTNLANDFIPAAWNETQYKDITYSLPIESDARALYYNKSMLRQAGIDPSILDPSHGPISIDTLKTIALKINHMDARGNYDRVGFIPWLDEGWHTTWAIGYGAKFFDAQRCEVTPTEPAMVKALQLFYNWTSIMPQGKIDAFTATYQPTNAPPSQNPFYTNHLAMVVGGDWMLEQIAKYAPKLDYGVTYLPSTYTGEQPYTWSGGYSLTIPTGAKNPEGAYRFMRFMTGPEGQRIYVKETGHLPTWKALLNEKDLYTNAHLFFAKLLPYSHGRVPIPVSAFYWDELTTAQSKATLHAATPQEALETIYRHLQPEMQPYCSKS</sequence>
<dbReference type="InterPro" id="IPR006059">
    <property type="entry name" value="SBP"/>
</dbReference>
<accession>A0A4P6K468</accession>
<proteinExistence type="inferred from homology"/>